<dbReference type="Proteomes" id="UP000325558">
    <property type="component" value="Unassembled WGS sequence"/>
</dbReference>
<dbReference type="EMBL" id="ML737113">
    <property type="protein sequence ID" value="KAE8347433.1"/>
    <property type="molecule type" value="Genomic_DNA"/>
</dbReference>
<name>A0A5N6YRC1_9EURO</name>
<gene>
    <name evidence="1" type="ORF">BDV24DRAFT_122120</name>
</gene>
<reference evidence="1" key="1">
    <citation type="submission" date="2019-04" db="EMBL/GenBank/DDBJ databases">
        <title>Friends and foes A comparative genomics study of 23 Aspergillus species from section Flavi.</title>
        <authorList>
            <consortium name="DOE Joint Genome Institute"/>
            <person name="Kjaerbolling I."/>
            <person name="Vesth T."/>
            <person name="Frisvad J.C."/>
            <person name="Nybo J.L."/>
            <person name="Theobald S."/>
            <person name="Kildgaard S."/>
            <person name="Isbrandt T."/>
            <person name="Kuo A."/>
            <person name="Sato A."/>
            <person name="Lyhne E.K."/>
            <person name="Kogle M.E."/>
            <person name="Wiebenga A."/>
            <person name="Kun R.S."/>
            <person name="Lubbers R.J."/>
            <person name="Makela M.R."/>
            <person name="Barry K."/>
            <person name="Chovatia M."/>
            <person name="Clum A."/>
            <person name="Daum C."/>
            <person name="Haridas S."/>
            <person name="He G."/>
            <person name="LaButti K."/>
            <person name="Lipzen A."/>
            <person name="Mondo S."/>
            <person name="Riley R."/>
            <person name="Salamov A."/>
            <person name="Simmons B.A."/>
            <person name="Magnuson J.K."/>
            <person name="Henrissat B."/>
            <person name="Mortensen U.H."/>
            <person name="Larsen T.O."/>
            <person name="Devries R.P."/>
            <person name="Grigoriev I.V."/>
            <person name="Machida M."/>
            <person name="Baker S.E."/>
            <person name="Andersen M.R."/>
        </authorList>
    </citation>
    <scope>NUCLEOTIDE SEQUENCE</scope>
    <source>
        <strain evidence="1">CBS 117612</strain>
    </source>
</reference>
<proteinExistence type="predicted"/>
<evidence type="ECO:0000313" key="1">
    <source>
        <dbReference type="EMBL" id="KAE8347433.1"/>
    </source>
</evidence>
<dbReference type="AlphaFoldDB" id="A0A5N6YRC1"/>
<protein>
    <submittedName>
        <fullName evidence="1">Uncharacterized protein</fullName>
    </submittedName>
</protein>
<sequence>MNEKRMALDPIPPLPAHAELNLPIQIVHETPVNTEPEEVEVIEPIDNLLLGTKERS</sequence>
<accession>A0A5N6YRC1</accession>
<organism evidence="1">
    <name type="scientific">Aspergillus arachidicola</name>
    <dbReference type="NCBI Taxonomy" id="656916"/>
    <lineage>
        <taxon>Eukaryota</taxon>
        <taxon>Fungi</taxon>
        <taxon>Dikarya</taxon>
        <taxon>Ascomycota</taxon>
        <taxon>Pezizomycotina</taxon>
        <taxon>Eurotiomycetes</taxon>
        <taxon>Eurotiomycetidae</taxon>
        <taxon>Eurotiales</taxon>
        <taxon>Aspergillaceae</taxon>
        <taxon>Aspergillus</taxon>
        <taxon>Aspergillus subgen. Circumdati</taxon>
    </lineage>
</organism>